<dbReference type="Gene3D" id="6.20.210.20">
    <property type="entry name" value="THAP domain"/>
    <property type="match status" value="1"/>
</dbReference>
<keyword evidence="5 6" id="KW-0238">DNA-binding</keyword>
<dbReference type="GO" id="GO:0003677">
    <property type="term" value="F:DNA binding"/>
    <property type="evidence" value="ECO:0007669"/>
    <property type="project" value="UniProtKB-UniRule"/>
</dbReference>
<dbReference type="InterPro" id="IPR006612">
    <property type="entry name" value="THAP_Znf"/>
</dbReference>
<dbReference type="Pfam" id="PF13613">
    <property type="entry name" value="HTH_Tnp_4"/>
    <property type="match status" value="1"/>
</dbReference>
<gene>
    <name evidence="9" type="primary">THAP2_17</name>
    <name evidence="10" type="synonym">THAP2_15</name>
    <name evidence="10" type="ORF">N1851_006869</name>
    <name evidence="9" type="ORF">N1851_008114</name>
</gene>
<dbReference type="PANTHER" id="PTHR23080:SF133">
    <property type="entry name" value="SI:CH211-262I1.5-RELATED"/>
    <property type="match status" value="1"/>
</dbReference>
<name>A0AA47P4Q4_MERPO</name>
<dbReference type="GO" id="GO:0008270">
    <property type="term" value="F:zinc ion binding"/>
    <property type="evidence" value="ECO:0007669"/>
    <property type="project" value="UniProtKB-KW"/>
</dbReference>
<evidence type="ECO:0000256" key="4">
    <source>
        <dbReference type="ARBA" id="ARBA00022833"/>
    </source>
</evidence>
<evidence type="ECO:0000313" key="11">
    <source>
        <dbReference type="Proteomes" id="UP001174136"/>
    </source>
</evidence>
<dbReference type="PROSITE" id="PS50950">
    <property type="entry name" value="ZF_THAP"/>
    <property type="match status" value="1"/>
</dbReference>
<dbReference type="InterPro" id="IPR038441">
    <property type="entry name" value="THAP_Znf_sf"/>
</dbReference>
<evidence type="ECO:0000256" key="2">
    <source>
        <dbReference type="ARBA" id="ARBA00022723"/>
    </source>
</evidence>
<organism evidence="9 11">
    <name type="scientific">Merluccius polli</name>
    <name type="common">Benguela hake</name>
    <name type="synonym">Merluccius cadenati</name>
    <dbReference type="NCBI Taxonomy" id="89951"/>
    <lineage>
        <taxon>Eukaryota</taxon>
        <taxon>Metazoa</taxon>
        <taxon>Chordata</taxon>
        <taxon>Craniata</taxon>
        <taxon>Vertebrata</taxon>
        <taxon>Euteleostomi</taxon>
        <taxon>Actinopterygii</taxon>
        <taxon>Neopterygii</taxon>
        <taxon>Teleostei</taxon>
        <taxon>Neoteleostei</taxon>
        <taxon>Acanthomorphata</taxon>
        <taxon>Zeiogadaria</taxon>
        <taxon>Gadariae</taxon>
        <taxon>Gadiformes</taxon>
        <taxon>Gadoidei</taxon>
        <taxon>Merlucciidae</taxon>
        <taxon>Merluccius</taxon>
    </lineage>
</organism>
<sequence length="489" mass="56288">MKKTRYTFQRSEKTTAEHCCVPLCSASAKFNSILSFHKFPKDGEIRRRWIVNVRREDFTIGHHTRVCSRHFQSEDVNEPAEGGRRRLKPGAVPVLFHWNNYTLGERRLGVWERQQRDRPDTMVTDDEVDDTAGDVDVACAINVHDYSTSPEPALVDMVLEENQRLREEVAQLRQQMEEITLKQRFGLQRFAGSDKDIRFFTRFSTYDHLMRFWQVIEPSLQYMMRVTKTSGEPPRQSTMGQSLLPVDQLFLFLNYLTMAVKQNDLADRYGIHQSTVSRIVLSWSNFLYAVLGAQCIWMSPEKIKEYMPPEFKDYADTTVILDCTEVRCQTPTSPLLQSEVYSSYKSHCTLKGMIGMAPHGAVTFVSPLYAGSVSDKQLLVESGINKLLRPDSAIMVDRGFLVDNCVPCKVYRPAFLAGRKQMTAEEVRETQSIAHLRVHVERLIRRLKEHKLFNTVIPLNMFGNINQLFVVACLLLNYQSGPLVKAWAK</sequence>
<evidence type="ECO:0000256" key="5">
    <source>
        <dbReference type="ARBA" id="ARBA00023125"/>
    </source>
</evidence>
<comment type="cofactor">
    <cofactor evidence="1">
        <name>a divalent metal cation</name>
        <dbReference type="ChEBI" id="CHEBI:60240"/>
    </cofactor>
</comment>
<evidence type="ECO:0000256" key="3">
    <source>
        <dbReference type="ARBA" id="ARBA00022771"/>
    </source>
</evidence>
<evidence type="ECO:0000256" key="1">
    <source>
        <dbReference type="ARBA" id="ARBA00001968"/>
    </source>
</evidence>
<dbReference type="Proteomes" id="UP001174136">
    <property type="component" value="Unassembled WGS sequence"/>
</dbReference>
<evidence type="ECO:0000259" key="8">
    <source>
        <dbReference type="PROSITE" id="PS50950"/>
    </source>
</evidence>
<dbReference type="AlphaFoldDB" id="A0AA47P4Q4"/>
<dbReference type="SUPFAM" id="SSF57716">
    <property type="entry name" value="Glucocorticoid receptor-like (DNA-binding domain)"/>
    <property type="match status" value="1"/>
</dbReference>
<reference evidence="9" key="1">
    <citation type="journal article" date="2023" name="Front. Mar. Sci.">
        <title>A new Merluccius polli reference genome to investigate the effects of global change in West African waters.</title>
        <authorList>
            <person name="Mateo J.L."/>
            <person name="Blanco-Fernandez C."/>
            <person name="Garcia-Vazquez E."/>
            <person name="Machado-Schiaffino G."/>
        </authorList>
    </citation>
    <scope>NUCLEOTIDE SEQUENCE</scope>
    <source>
        <strain evidence="9">C29</strain>
        <tissue evidence="9">Fin</tissue>
    </source>
</reference>
<evidence type="ECO:0000256" key="6">
    <source>
        <dbReference type="PROSITE-ProRule" id="PRU00309"/>
    </source>
</evidence>
<keyword evidence="11" id="KW-1185">Reference proteome</keyword>
<keyword evidence="2" id="KW-0479">Metal-binding</keyword>
<feature type="coiled-coil region" evidence="7">
    <location>
        <begin position="155"/>
        <end position="182"/>
    </location>
</feature>
<evidence type="ECO:0000256" key="7">
    <source>
        <dbReference type="SAM" id="Coils"/>
    </source>
</evidence>
<evidence type="ECO:0000313" key="10">
    <source>
        <dbReference type="EMBL" id="KAK0151768.1"/>
    </source>
</evidence>
<dbReference type="Pfam" id="PF13359">
    <property type="entry name" value="DDE_Tnp_4"/>
    <property type="match status" value="1"/>
</dbReference>
<dbReference type="Pfam" id="PF05485">
    <property type="entry name" value="THAP"/>
    <property type="match status" value="1"/>
</dbReference>
<dbReference type="InterPro" id="IPR027805">
    <property type="entry name" value="Transposase_HTH_dom"/>
</dbReference>
<dbReference type="PANTHER" id="PTHR23080">
    <property type="entry name" value="THAP DOMAIN PROTEIN"/>
    <property type="match status" value="1"/>
</dbReference>
<keyword evidence="4" id="KW-0862">Zinc</keyword>
<feature type="domain" description="THAP-type" evidence="8">
    <location>
        <begin position="15"/>
        <end position="96"/>
    </location>
</feature>
<proteinExistence type="predicted"/>
<comment type="caution">
    <text evidence="9">The sequence shown here is derived from an EMBL/GenBank/DDBJ whole genome shotgun (WGS) entry which is preliminary data.</text>
</comment>
<dbReference type="InterPro" id="IPR027806">
    <property type="entry name" value="HARBI1_dom"/>
</dbReference>
<accession>A0AA47P4Q4</accession>
<dbReference type="EMBL" id="JAOPHQ010001439">
    <property type="protein sequence ID" value="KAK0150771.1"/>
    <property type="molecule type" value="Genomic_DNA"/>
</dbReference>
<dbReference type="SMART" id="SM00980">
    <property type="entry name" value="THAP"/>
    <property type="match status" value="1"/>
</dbReference>
<dbReference type="EMBL" id="JAOPHQ010001168">
    <property type="protein sequence ID" value="KAK0151768.1"/>
    <property type="molecule type" value="Genomic_DNA"/>
</dbReference>
<keyword evidence="3 6" id="KW-0863">Zinc-finger</keyword>
<keyword evidence="7" id="KW-0175">Coiled coil</keyword>
<dbReference type="SMART" id="SM00692">
    <property type="entry name" value="DM3"/>
    <property type="match status" value="1"/>
</dbReference>
<protein>
    <submittedName>
        <fullName evidence="9">THAP domain-containing protein 2</fullName>
    </submittedName>
</protein>
<evidence type="ECO:0000313" key="9">
    <source>
        <dbReference type="EMBL" id="KAK0150771.1"/>
    </source>
</evidence>